<dbReference type="STRING" id="928856.SAMN04488049_10414"/>
<keyword evidence="3" id="KW-0479">Metal-binding</keyword>
<dbReference type="GO" id="GO:0003939">
    <property type="term" value="F:L-iditol 2-dehydrogenase (NAD+) activity"/>
    <property type="evidence" value="ECO:0007669"/>
    <property type="project" value="UniProtKB-EC"/>
</dbReference>
<dbReference type="Pfam" id="PF00107">
    <property type="entry name" value="ADH_zinc_N"/>
    <property type="match status" value="1"/>
</dbReference>
<dbReference type="OrthoDB" id="9809185at2"/>
<dbReference type="EMBL" id="CYSD01000039">
    <property type="protein sequence ID" value="CUH80129.1"/>
    <property type="molecule type" value="Genomic_DNA"/>
</dbReference>
<feature type="domain" description="Enoyl reductase (ER)" evidence="6">
    <location>
        <begin position="7"/>
        <end position="322"/>
    </location>
</feature>
<dbReference type="GO" id="GO:0005737">
    <property type="term" value="C:cytoplasm"/>
    <property type="evidence" value="ECO:0007669"/>
    <property type="project" value="TreeGrafter"/>
</dbReference>
<dbReference type="PANTHER" id="PTHR43161">
    <property type="entry name" value="SORBITOL DEHYDROGENASE"/>
    <property type="match status" value="1"/>
</dbReference>
<comment type="cofactor">
    <cofactor evidence="1">
        <name>Zn(2+)</name>
        <dbReference type="ChEBI" id="CHEBI:29105"/>
    </cofactor>
</comment>
<dbReference type="InterPro" id="IPR013149">
    <property type="entry name" value="ADH-like_C"/>
</dbReference>
<dbReference type="SMART" id="SM00829">
    <property type="entry name" value="PKS_ER"/>
    <property type="match status" value="1"/>
</dbReference>
<dbReference type="InterPro" id="IPR013154">
    <property type="entry name" value="ADH-like_N"/>
</dbReference>
<evidence type="ECO:0000313" key="7">
    <source>
        <dbReference type="EMBL" id="CUH80129.1"/>
    </source>
</evidence>
<dbReference type="Proteomes" id="UP000052022">
    <property type="component" value="Unassembled WGS sequence"/>
</dbReference>
<dbReference type="RefSeq" id="WP_058290771.1">
    <property type="nucleotide sequence ID" value="NZ_CYSD01000039.1"/>
</dbReference>
<comment type="similarity">
    <text evidence="2">Belongs to the zinc-containing alcohol dehydrogenase family.</text>
</comment>
<gene>
    <name evidence="7" type="primary">gutB</name>
    <name evidence="7" type="ORF">TRM7557_02733</name>
</gene>
<evidence type="ECO:0000256" key="3">
    <source>
        <dbReference type="ARBA" id="ARBA00022723"/>
    </source>
</evidence>
<dbReference type="Pfam" id="PF08240">
    <property type="entry name" value="ADH_N"/>
    <property type="match status" value="1"/>
</dbReference>
<dbReference type="AlphaFoldDB" id="A0A0N7M0D1"/>
<organism evidence="7 8">
    <name type="scientific">Tritonibacter multivorans</name>
    <dbReference type="NCBI Taxonomy" id="928856"/>
    <lineage>
        <taxon>Bacteria</taxon>
        <taxon>Pseudomonadati</taxon>
        <taxon>Pseudomonadota</taxon>
        <taxon>Alphaproteobacteria</taxon>
        <taxon>Rhodobacterales</taxon>
        <taxon>Paracoccaceae</taxon>
        <taxon>Tritonibacter</taxon>
    </lineage>
</organism>
<dbReference type="PANTHER" id="PTHR43161:SF23">
    <property type="entry name" value="(R,R)-BUTANEDIOL DEHYDROGENASE-RELATED"/>
    <property type="match status" value="1"/>
</dbReference>
<protein>
    <submittedName>
        <fullName evidence="7">Sorbitol dehydrogenase</fullName>
        <ecNumber evidence="7">1.1.1.14</ecNumber>
    </submittedName>
</protein>
<dbReference type="InterPro" id="IPR011032">
    <property type="entry name" value="GroES-like_sf"/>
</dbReference>
<keyword evidence="5 7" id="KW-0560">Oxidoreductase</keyword>
<evidence type="ECO:0000256" key="5">
    <source>
        <dbReference type="ARBA" id="ARBA00023002"/>
    </source>
</evidence>
<keyword evidence="8" id="KW-1185">Reference proteome</keyword>
<evidence type="ECO:0000256" key="2">
    <source>
        <dbReference type="ARBA" id="ARBA00008072"/>
    </source>
</evidence>
<evidence type="ECO:0000313" key="8">
    <source>
        <dbReference type="Proteomes" id="UP000052022"/>
    </source>
</evidence>
<sequence length="332" mass="35124">MKALVYDTVETLTLRDVPMPSVQTGEHLVRIHAVGICGSDMHAYLGHDERRPAPLILGHEAAGVVAEGPLAGRRVTINPLVTCGSCSYCRAGRENLCPERQIISMPPREGAFAQFVAIPEANLVTVPDAFPLEKAALAEPIAVGWHAARLALEALHPAMTKRALILGGGAIGLATALSLRTMGIEDIEICEPNAGRLQYLTSHCGLHARPSPAQTAPIVIDAVGFASTRASASALAEPGGVIVHVGLGDNEGGLDIRRLTLQEIGFIGTYTYTAQDFRDAAQAMFAGRLGSLDWFETRPLEDGAAAFRDIRAGNVATPKIILTPPEPATPQI</sequence>
<dbReference type="SUPFAM" id="SSF51735">
    <property type="entry name" value="NAD(P)-binding Rossmann-fold domains"/>
    <property type="match status" value="1"/>
</dbReference>
<dbReference type="GO" id="GO:0034079">
    <property type="term" value="P:butanediol biosynthetic process"/>
    <property type="evidence" value="ECO:0007669"/>
    <property type="project" value="TreeGrafter"/>
</dbReference>
<dbReference type="SUPFAM" id="SSF50129">
    <property type="entry name" value="GroES-like"/>
    <property type="match status" value="1"/>
</dbReference>
<evidence type="ECO:0000256" key="4">
    <source>
        <dbReference type="ARBA" id="ARBA00022833"/>
    </source>
</evidence>
<dbReference type="GO" id="GO:0046872">
    <property type="term" value="F:metal ion binding"/>
    <property type="evidence" value="ECO:0007669"/>
    <property type="project" value="UniProtKB-KW"/>
</dbReference>
<proteinExistence type="inferred from homology"/>
<accession>A0A0N7M0D1</accession>
<evidence type="ECO:0000259" key="6">
    <source>
        <dbReference type="SMART" id="SM00829"/>
    </source>
</evidence>
<dbReference type="Gene3D" id="3.40.50.720">
    <property type="entry name" value="NAD(P)-binding Rossmann-like Domain"/>
    <property type="match status" value="1"/>
</dbReference>
<dbReference type="InterPro" id="IPR020843">
    <property type="entry name" value="ER"/>
</dbReference>
<keyword evidence="4" id="KW-0862">Zinc</keyword>
<reference evidence="7 8" key="1">
    <citation type="submission" date="2015-09" db="EMBL/GenBank/DDBJ databases">
        <authorList>
            <consortium name="Swine Surveillance"/>
        </authorList>
    </citation>
    <scope>NUCLEOTIDE SEQUENCE [LARGE SCALE GENOMIC DNA]</scope>
    <source>
        <strain evidence="7 8">CECT 7557</strain>
    </source>
</reference>
<name>A0A0N7M0D1_9RHOB</name>
<dbReference type="InterPro" id="IPR036291">
    <property type="entry name" value="NAD(P)-bd_dom_sf"/>
</dbReference>
<dbReference type="EC" id="1.1.1.14" evidence="7"/>
<dbReference type="GO" id="GO:0000721">
    <property type="term" value="F:(R,R)-butanediol dehydrogenase activity"/>
    <property type="evidence" value="ECO:0007669"/>
    <property type="project" value="TreeGrafter"/>
</dbReference>
<dbReference type="Gene3D" id="3.90.180.10">
    <property type="entry name" value="Medium-chain alcohol dehydrogenases, catalytic domain"/>
    <property type="match status" value="1"/>
</dbReference>
<evidence type="ECO:0000256" key="1">
    <source>
        <dbReference type="ARBA" id="ARBA00001947"/>
    </source>
</evidence>